<dbReference type="AlphaFoldDB" id="A0A0L8IDD7"/>
<evidence type="ECO:0000256" key="1">
    <source>
        <dbReference type="SAM" id="Phobius"/>
    </source>
</evidence>
<keyword evidence="1" id="KW-0812">Transmembrane</keyword>
<sequence>MSSPYYDYSLVRKKNSKRIKWTKNMNLNVLRCYFKSLINNSNSYRRSMHRHWKEMYPKSPVSPARLVGQKRNIFDHLKNSRSEDNWLTESDIDNEIYRNPGSQVVPEKFNILKFITVCTTIFLCIYVCKLLLFLE</sequence>
<feature type="transmembrane region" description="Helical" evidence="1">
    <location>
        <begin position="111"/>
        <end position="134"/>
    </location>
</feature>
<proteinExistence type="predicted"/>
<accession>A0A0L8IDD7</accession>
<gene>
    <name evidence="2" type="ORF">OCBIM_22016376mg</name>
</gene>
<evidence type="ECO:0000313" key="2">
    <source>
        <dbReference type="EMBL" id="KOF99429.1"/>
    </source>
</evidence>
<reference evidence="2" key="1">
    <citation type="submission" date="2015-07" db="EMBL/GenBank/DDBJ databases">
        <title>MeaNS - Measles Nucleotide Surveillance Program.</title>
        <authorList>
            <person name="Tran T."/>
            <person name="Druce J."/>
        </authorList>
    </citation>
    <scope>NUCLEOTIDE SEQUENCE</scope>
    <source>
        <strain evidence="2">UCB-OBI-ISO-001</strain>
        <tissue evidence="2">Gonad</tissue>
    </source>
</reference>
<name>A0A0L8IDD7_OCTBM</name>
<dbReference type="EMBL" id="KQ415962">
    <property type="protein sequence ID" value="KOF99429.1"/>
    <property type="molecule type" value="Genomic_DNA"/>
</dbReference>
<protein>
    <submittedName>
        <fullName evidence="2">Uncharacterized protein</fullName>
    </submittedName>
</protein>
<organism evidence="2">
    <name type="scientific">Octopus bimaculoides</name>
    <name type="common">California two-spotted octopus</name>
    <dbReference type="NCBI Taxonomy" id="37653"/>
    <lineage>
        <taxon>Eukaryota</taxon>
        <taxon>Metazoa</taxon>
        <taxon>Spiralia</taxon>
        <taxon>Lophotrochozoa</taxon>
        <taxon>Mollusca</taxon>
        <taxon>Cephalopoda</taxon>
        <taxon>Coleoidea</taxon>
        <taxon>Octopodiformes</taxon>
        <taxon>Octopoda</taxon>
        <taxon>Incirrata</taxon>
        <taxon>Octopodidae</taxon>
        <taxon>Octopus</taxon>
    </lineage>
</organism>
<keyword evidence="1" id="KW-1133">Transmembrane helix</keyword>
<keyword evidence="1" id="KW-0472">Membrane</keyword>